<dbReference type="SUPFAM" id="SSF49879">
    <property type="entry name" value="SMAD/FHA domain"/>
    <property type="match status" value="1"/>
</dbReference>
<keyword evidence="9" id="KW-0418">Kinase</keyword>
<dbReference type="EMBL" id="CAJPVJ010001019">
    <property type="protein sequence ID" value="CAG2163899.1"/>
    <property type="molecule type" value="Genomic_DNA"/>
</dbReference>
<proteinExistence type="inferred from homology"/>
<dbReference type="PROSITE" id="PS50011">
    <property type="entry name" value="PROTEIN_KINASE_DOM"/>
    <property type="match status" value="1"/>
</dbReference>
<dbReference type="InterPro" id="IPR001841">
    <property type="entry name" value="Znf_RING"/>
</dbReference>
<feature type="region of interest" description="Disordered" evidence="16">
    <location>
        <begin position="254"/>
        <end position="273"/>
    </location>
</feature>
<keyword evidence="21" id="KW-1185">Reference proteome</keyword>
<dbReference type="PROSITE" id="PS50089">
    <property type="entry name" value="ZF_RING_2"/>
    <property type="match status" value="1"/>
</dbReference>
<feature type="binding site" evidence="15">
    <location>
        <position position="323"/>
    </location>
    <ligand>
        <name>ATP</name>
        <dbReference type="ChEBI" id="CHEBI:30616"/>
    </ligand>
</feature>
<dbReference type="GO" id="GO:0005737">
    <property type="term" value="C:cytoplasm"/>
    <property type="evidence" value="ECO:0007669"/>
    <property type="project" value="TreeGrafter"/>
</dbReference>
<dbReference type="CDD" id="cd00060">
    <property type="entry name" value="FHA"/>
    <property type="match status" value="1"/>
</dbReference>
<feature type="domain" description="Protein kinase" evidence="18">
    <location>
        <begin position="294"/>
        <end position="676"/>
    </location>
</feature>
<dbReference type="InterPro" id="IPR008271">
    <property type="entry name" value="Ser/Thr_kinase_AS"/>
</dbReference>
<evidence type="ECO:0000256" key="4">
    <source>
        <dbReference type="ARBA" id="ARBA00022527"/>
    </source>
</evidence>
<evidence type="ECO:0000256" key="5">
    <source>
        <dbReference type="ARBA" id="ARBA00022679"/>
    </source>
</evidence>
<dbReference type="PROSITE" id="PS50006">
    <property type="entry name" value="FHA_DOMAIN"/>
    <property type="match status" value="1"/>
</dbReference>
<dbReference type="SMART" id="SM00184">
    <property type="entry name" value="RING"/>
    <property type="match status" value="1"/>
</dbReference>
<reference evidence="20" key="1">
    <citation type="submission" date="2020-11" db="EMBL/GenBank/DDBJ databases">
        <authorList>
            <person name="Tran Van P."/>
        </authorList>
    </citation>
    <scope>NUCLEOTIDE SEQUENCE</scope>
</reference>
<keyword evidence="5" id="KW-0808">Transferase</keyword>
<sequence length="678" mass="77636">MTTTEEMWKTLYALIPITAKTSHLKALVLTYGHQVVIGRDITCDLQINSLEISRRHAILKSEDNNWFITDLESTNGLYINGKPVIAFSPYCLAIGDKISFGPSDQSKVVFEFVDDYCLSQRRAVKTPKRKLFDLNNENRDQLAVKRARNEWQQLFDSELSCAICHELFITAVSLNCSHTFCQSCIEEWKHSNDNKHHSSDGSDDEEDELDIRVINNDSHCCPVCRQTIVSQNRVLVLDNTIDYILQKWSPKLQEEEKEEEKDEEVSEEEEESEEYNVGGYHCVQIGDTFRRKRYLVIRKLGFGAFSTVWLCLDKKSDEYVAIKVVKSKKCFQESAQEEIDILSRIQSSDPNVERVVTFIDSFKIRGPNGKHVCLVFEVLGDSLMKFMNTSHKHGIPLNILKTIIRQVLEGLVYLHTKCMLIHTDLKPENVLLTINESQIGRMHSEVVDMIGGEKPLPTSFVSTASAKLIKKCDIYFKYDRQKCLKNVVKLNSKTRNNFIHNTISGEENLSEISIKIADLGNACYLYETHNSTIQTRPYRSPEVILGAGFSPTADIWSVGCMAFELATGDILFDSHETVRMSRNANHLKKIIEHLGPIPKSCRKGKYYNKYCTRSGRVIGCKRKSQYIIQSIDKLLVDEYEWDSTEAQKFADFLLPMLRIDSGIRTTASECLRHPWLNS</sequence>
<dbReference type="Gene3D" id="2.60.200.20">
    <property type="match status" value="1"/>
</dbReference>
<dbReference type="Pfam" id="PF13445">
    <property type="entry name" value="zf-RING_UBOX"/>
    <property type="match status" value="1"/>
</dbReference>
<dbReference type="SUPFAM" id="SSF56112">
    <property type="entry name" value="Protein kinase-like (PK-like)"/>
    <property type="match status" value="1"/>
</dbReference>
<evidence type="ECO:0000256" key="6">
    <source>
        <dbReference type="ARBA" id="ARBA00022723"/>
    </source>
</evidence>
<evidence type="ECO:0000256" key="11">
    <source>
        <dbReference type="ARBA" id="ARBA00022840"/>
    </source>
</evidence>
<dbReference type="SUPFAM" id="SSF57850">
    <property type="entry name" value="RING/U-box"/>
    <property type="match status" value="1"/>
</dbReference>
<dbReference type="Gene3D" id="1.10.510.10">
    <property type="entry name" value="Transferase(Phosphotransferase) domain 1"/>
    <property type="match status" value="1"/>
</dbReference>
<comment type="catalytic activity">
    <reaction evidence="12">
        <text>L-threonyl-[protein] + ATP = O-phospho-L-threonyl-[protein] + ADP + H(+)</text>
        <dbReference type="Rhea" id="RHEA:46608"/>
        <dbReference type="Rhea" id="RHEA-COMP:11060"/>
        <dbReference type="Rhea" id="RHEA-COMP:11605"/>
        <dbReference type="ChEBI" id="CHEBI:15378"/>
        <dbReference type="ChEBI" id="CHEBI:30013"/>
        <dbReference type="ChEBI" id="CHEBI:30616"/>
        <dbReference type="ChEBI" id="CHEBI:61977"/>
        <dbReference type="ChEBI" id="CHEBI:456216"/>
        <dbReference type="EC" id="2.7.11.1"/>
    </reaction>
</comment>
<organism evidence="20">
    <name type="scientific">Oppiella nova</name>
    <dbReference type="NCBI Taxonomy" id="334625"/>
    <lineage>
        <taxon>Eukaryota</taxon>
        <taxon>Metazoa</taxon>
        <taxon>Ecdysozoa</taxon>
        <taxon>Arthropoda</taxon>
        <taxon>Chelicerata</taxon>
        <taxon>Arachnida</taxon>
        <taxon>Acari</taxon>
        <taxon>Acariformes</taxon>
        <taxon>Sarcoptiformes</taxon>
        <taxon>Oribatida</taxon>
        <taxon>Brachypylina</taxon>
        <taxon>Oppioidea</taxon>
        <taxon>Oppiidae</taxon>
        <taxon>Oppiella</taxon>
    </lineage>
</organism>
<dbReference type="GO" id="GO:0050684">
    <property type="term" value="P:regulation of mRNA processing"/>
    <property type="evidence" value="ECO:0007669"/>
    <property type="project" value="TreeGrafter"/>
</dbReference>
<evidence type="ECO:0000256" key="10">
    <source>
        <dbReference type="ARBA" id="ARBA00022833"/>
    </source>
</evidence>
<evidence type="ECO:0000256" key="15">
    <source>
        <dbReference type="PROSITE-ProRule" id="PRU10141"/>
    </source>
</evidence>
<dbReference type="PANTHER" id="PTHR47634:SF9">
    <property type="entry name" value="PROTEIN KINASE DOMAIN-CONTAINING PROTEIN-RELATED"/>
    <property type="match status" value="1"/>
</dbReference>
<evidence type="ECO:0000313" key="21">
    <source>
        <dbReference type="Proteomes" id="UP000728032"/>
    </source>
</evidence>
<protein>
    <recommendedName>
        <fullName evidence="3">E3 ubiquitin-protein ligase CHFR</fullName>
        <ecNumber evidence="2">2.7.11.1</ecNumber>
    </recommendedName>
</protein>
<dbReference type="InterPro" id="IPR013083">
    <property type="entry name" value="Znf_RING/FYVE/PHD"/>
</dbReference>
<dbReference type="AlphaFoldDB" id="A0A7R9LKK2"/>
<comment type="catalytic activity">
    <reaction evidence="13">
        <text>L-seryl-[protein] + ATP = O-phospho-L-seryl-[protein] + ADP + H(+)</text>
        <dbReference type="Rhea" id="RHEA:17989"/>
        <dbReference type="Rhea" id="RHEA-COMP:9863"/>
        <dbReference type="Rhea" id="RHEA-COMP:11604"/>
        <dbReference type="ChEBI" id="CHEBI:15378"/>
        <dbReference type="ChEBI" id="CHEBI:29999"/>
        <dbReference type="ChEBI" id="CHEBI:30616"/>
        <dbReference type="ChEBI" id="CHEBI:83421"/>
        <dbReference type="ChEBI" id="CHEBI:456216"/>
        <dbReference type="EC" id="2.7.11.1"/>
    </reaction>
</comment>
<dbReference type="OrthoDB" id="2649at2759"/>
<accession>A0A7R9LKK2</accession>
<keyword evidence="6" id="KW-0479">Metal-binding</keyword>
<evidence type="ECO:0000259" key="17">
    <source>
        <dbReference type="PROSITE" id="PS50006"/>
    </source>
</evidence>
<keyword evidence="4" id="KW-0723">Serine/threonine-protein kinase</keyword>
<dbReference type="PROSITE" id="PS00518">
    <property type="entry name" value="ZF_RING_1"/>
    <property type="match status" value="1"/>
</dbReference>
<dbReference type="Proteomes" id="UP000728032">
    <property type="component" value="Unassembled WGS sequence"/>
</dbReference>
<dbReference type="Gene3D" id="3.30.40.10">
    <property type="entry name" value="Zinc/RING finger domain, C3HC4 (zinc finger)"/>
    <property type="match status" value="1"/>
</dbReference>
<dbReference type="SMART" id="SM00220">
    <property type="entry name" value="S_TKc"/>
    <property type="match status" value="1"/>
</dbReference>
<dbReference type="Gene3D" id="3.30.200.20">
    <property type="entry name" value="Phosphorylase Kinase, domain 1"/>
    <property type="match status" value="1"/>
</dbReference>
<dbReference type="InterPro" id="IPR017907">
    <property type="entry name" value="Znf_RING_CS"/>
</dbReference>
<evidence type="ECO:0000313" key="20">
    <source>
        <dbReference type="EMBL" id="CAD7642182.1"/>
    </source>
</evidence>
<evidence type="ECO:0000256" key="8">
    <source>
        <dbReference type="ARBA" id="ARBA00022771"/>
    </source>
</evidence>
<dbReference type="PROSITE" id="PS00108">
    <property type="entry name" value="PROTEIN_KINASE_ST"/>
    <property type="match status" value="1"/>
</dbReference>
<evidence type="ECO:0000256" key="2">
    <source>
        <dbReference type="ARBA" id="ARBA00012513"/>
    </source>
</evidence>
<dbReference type="SMART" id="SM00240">
    <property type="entry name" value="FHA"/>
    <property type="match status" value="1"/>
</dbReference>
<dbReference type="GO" id="GO:0005524">
    <property type="term" value="F:ATP binding"/>
    <property type="evidence" value="ECO:0007669"/>
    <property type="project" value="UniProtKB-UniRule"/>
</dbReference>
<keyword evidence="11 15" id="KW-0067">ATP-binding</keyword>
<evidence type="ECO:0000256" key="3">
    <source>
        <dbReference type="ARBA" id="ARBA00017908"/>
    </source>
</evidence>
<dbReference type="GO" id="GO:0000245">
    <property type="term" value="P:spliceosomal complex assembly"/>
    <property type="evidence" value="ECO:0007669"/>
    <property type="project" value="TreeGrafter"/>
</dbReference>
<dbReference type="PROSITE" id="PS00107">
    <property type="entry name" value="PROTEIN_KINASE_ATP"/>
    <property type="match status" value="1"/>
</dbReference>
<dbReference type="EMBL" id="OC915844">
    <property type="protein sequence ID" value="CAD7642182.1"/>
    <property type="molecule type" value="Genomic_DNA"/>
</dbReference>
<dbReference type="PANTHER" id="PTHR47634">
    <property type="entry name" value="PROTEIN KINASE DOMAIN-CONTAINING PROTEIN-RELATED"/>
    <property type="match status" value="1"/>
</dbReference>
<dbReference type="InterPro" id="IPR017441">
    <property type="entry name" value="Protein_kinase_ATP_BS"/>
</dbReference>
<evidence type="ECO:0000256" key="16">
    <source>
        <dbReference type="SAM" id="MobiDB-lite"/>
    </source>
</evidence>
<evidence type="ECO:0000259" key="19">
    <source>
        <dbReference type="PROSITE" id="PS50089"/>
    </source>
</evidence>
<evidence type="ECO:0000256" key="14">
    <source>
        <dbReference type="PROSITE-ProRule" id="PRU00175"/>
    </source>
</evidence>
<evidence type="ECO:0000256" key="1">
    <source>
        <dbReference type="ARBA" id="ARBA00005797"/>
    </source>
</evidence>
<keyword evidence="8 14" id="KW-0863">Zinc-finger</keyword>
<feature type="compositionally biased region" description="Acidic residues" evidence="16">
    <location>
        <begin position="255"/>
        <end position="273"/>
    </location>
</feature>
<dbReference type="Pfam" id="PF00498">
    <property type="entry name" value="FHA"/>
    <property type="match status" value="1"/>
</dbReference>
<dbReference type="InterPro" id="IPR000719">
    <property type="entry name" value="Prot_kinase_dom"/>
</dbReference>
<name>A0A7R9LKK2_9ACAR</name>
<dbReference type="GO" id="GO:0004674">
    <property type="term" value="F:protein serine/threonine kinase activity"/>
    <property type="evidence" value="ECO:0007669"/>
    <property type="project" value="UniProtKB-KW"/>
</dbReference>
<dbReference type="Pfam" id="PF00069">
    <property type="entry name" value="Pkinase"/>
    <property type="match status" value="2"/>
</dbReference>
<feature type="domain" description="RING-type" evidence="19">
    <location>
        <begin position="161"/>
        <end position="225"/>
    </location>
</feature>
<dbReference type="InterPro" id="IPR051334">
    <property type="entry name" value="SRPK"/>
</dbReference>
<evidence type="ECO:0000256" key="13">
    <source>
        <dbReference type="ARBA" id="ARBA00048679"/>
    </source>
</evidence>
<keyword evidence="7 15" id="KW-0547">Nucleotide-binding</keyword>
<dbReference type="InterPro" id="IPR027370">
    <property type="entry name" value="Znf-RING_euk"/>
</dbReference>
<dbReference type="InterPro" id="IPR011009">
    <property type="entry name" value="Kinase-like_dom_sf"/>
</dbReference>
<evidence type="ECO:0000259" key="18">
    <source>
        <dbReference type="PROSITE" id="PS50011"/>
    </source>
</evidence>
<keyword evidence="10" id="KW-0862">Zinc</keyword>
<dbReference type="GO" id="GO:0008270">
    <property type="term" value="F:zinc ion binding"/>
    <property type="evidence" value="ECO:0007669"/>
    <property type="project" value="UniProtKB-KW"/>
</dbReference>
<dbReference type="EC" id="2.7.11.1" evidence="2"/>
<evidence type="ECO:0000256" key="9">
    <source>
        <dbReference type="ARBA" id="ARBA00022777"/>
    </source>
</evidence>
<feature type="domain" description="FHA" evidence="17">
    <location>
        <begin position="35"/>
        <end position="84"/>
    </location>
</feature>
<comment type="similarity">
    <text evidence="1">Belongs to the CHFR family.</text>
</comment>
<dbReference type="InterPro" id="IPR008984">
    <property type="entry name" value="SMAD_FHA_dom_sf"/>
</dbReference>
<dbReference type="FunFam" id="1.10.510.10:FF:000275">
    <property type="entry name" value="SRSF protein kinase 2 isoform X3"/>
    <property type="match status" value="1"/>
</dbReference>
<evidence type="ECO:0000256" key="7">
    <source>
        <dbReference type="ARBA" id="ARBA00022741"/>
    </source>
</evidence>
<gene>
    <name evidence="20" type="ORF">ONB1V03_LOCUS3460</name>
</gene>
<evidence type="ECO:0000256" key="12">
    <source>
        <dbReference type="ARBA" id="ARBA00047899"/>
    </source>
</evidence>
<dbReference type="InterPro" id="IPR000253">
    <property type="entry name" value="FHA_dom"/>
</dbReference>
<dbReference type="GO" id="GO:0005634">
    <property type="term" value="C:nucleus"/>
    <property type="evidence" value="ECO:0007669"/>
    <property type="project" value="TreeGrafter"/>
</dbReference>